<evidence type="ECO:0000256" key="5">
    <source>
        <dbReference type="PROSITE-ProRule" id="PRU01240"/>
    </source>
</evidence>
<keyword evidence="8" id="KW-1185">Reference proteome</keyword>
<evidence type="ECO:0000256" key="1">
    <source>
        <dbReference type="ARBA" id="ARBA00011073"/>
    </source>
</evidence>
<dbReference type="InterPro" id="IPR036852">
    <property type="entry name" value="Peptidase_S8/S53_dom_sf"/>
</dbReference>
<feature type="active site" description="Charge relay system" evidence="5">
    <location>
        <position position="242"/>
    </location>
</feature>
<organism evidence="7 8">
    <name type="scientific">Bionectria ochroleuca</name>
    <name type="common">Gliocladium roseum</name>
    <dbReference type="NCBI Taxonomy" id="29856"/>
    <lineage>
        <taxon>Eukaryota</taxon>
        <taxon>Fungi</taxon>
        <taxon>Dikarya</taxon>
        <taxon>Ascomycota</taxon>
        <taxon>Pezizomycotina</taxon>
        <taxon>Sordariomycetes</taxon>
        <taxon>Hypocreomycetidae</taxon>
        <taxon>Hypocreales</taxon>
        <taxon>Bionectriaceae</taxon>
        <taxon>Clonostachys</taxon>
    </lineage>
</organism>
<dbReference type="Gene3D" id="3.40.50.200">
    <property type="entry name" value="Peptidase S8/S53 domain"/>
    <property type="match status" value="1"/>
</dbReference>
<keyword evidence="3 5" id="KW-0378">Hydrolase</keyword>
<evidence type="ECO:0000256" key="2">
    <source>
        <dbReference type="ARBA" id="ARBA00022670"/>
    </source>
</evidence>
<dbReference type="Pfam" id="PF00082">
    <property type="entry name" value="Peptidase_S8"/>
    <property type="match status" value="1"/>
</dbReference>
<dbReference type="SUPFAM" id="SSF52743">
    <property type="entry name" value="Subtilisin-like"/>
    <property type="match status" value="1"/>
</dbReference>
<name>A0ABY6U540_BIOOC</name>
<evidence type="ECO:0000259" key="6">
    <source>
        <dbReference type="Pfam" id="PF00082"/>
    </source>
</evidence>
<dbReference type="InterPro" id="IPR015500">
    <property type="entry name" value="Peptidase_S8_subtilisin-rel"/>
</dbReference>
<evidence type="ECO:0000256" key="3">
    <source>
        <dbReference type="ARBA" id="ARBA00022801"/>
    </source>
</evidence>
<gene>
    <name evidence="7" type="ORF">CLO192961_LOCUS160762</name>
</gene>
<protein>
    <recommendedName>
        <fullName evidence="6">Peptidase S8/S53 domain-containing protein</fullName>
    </recommendedName>
</protein>
<dbReference type="PANTHER" id="PTHR43806">
    <property type="entry name" value="PEPTIDASE S8"/>
    <property type="match status" value="1"/>
</dbReference>
<dbReference type="EMBL" id="CABFNS010000732">
    <property type="protein sequence ID" value="VUC25252.1"/>
    <property type="molecule type" value="Genomic_DNA"/>
</dbReference>
<dbReference type="PRINTS" id="PR00723">
    <property type="entry name" value="SUBTILISIN"/>
</dbReference>
<dbReference type="CDD" id="cd00306">
    <property type="entry name" value="Peptidases_S8_S53"/>
    <property type="match status" value="1"/>
</dbReference>
<dbReference type="PANTHER" id="PTHR43806:SF11">
    <property type="entry name" value="CEREVISIN-RELATED"/>
    <property type="match status" value="1"/>
</dbReference>
<comment type="similarity">
    <text evidence="1 5">Belongs to the peptidase S8 family.</text>
</comment>
<reference evidence="7 8" key="1">
    <citation type="submission" date="2019-06" db="EMBL/GenBank/DDBJ databases">
        <authorList>
            <person name="Broberg M."/>
        </authorList>
    </citation>
    <scope>NUCLEOTIDE SEQUENCE [LARGE SCALE GENOMIC DNA]</scope>
</reference>
<feature type="active site" description="Charge relay system" evidence="5">
    <location>
        <position position="90"/>
    </location>
</feature>
<feature type="active site" description="Charge relay system" evidence="5">
    <location>
        <position position="59"/>
    </location>
</feature>
<evidence type="ECO:0000313" key="8">
    <source>
        <dbReference type="Proteomes" id="UP000766486"/>
    </source>
</evidence>
<comment type="caution">
    <text evidence="7">The sequence shown here is derived from an EMBL/GenBank/DDBJ whole genome shotgun (WGS) entry which is preliminary data.</text>
</comment>
<keyword evidence="4 5" id="KW-0720">Serine protease</keyword>
<evidence type="ECO:0000313" key="7">
    <source>
        <dbReference type="EMBL" id="VUC25252.1"/>
    </source>
</evidence>
<dbReference type="PROSITE" id="PS00136">
    <property type="entry name" value="SUBTILASE_ASP"/>
    <property type="match status" value="1"/>
</dbReference>
<evidence type="ECO:0000256" key="4">
    <source>
        <dbReference type="ARBA" id="ARBA00022825"/>
    </source>
</evidence>
<feature type="domain" description="Peptidase S8/S53" evidence="6">
    <location>
        <begin position="52"/>
        <end position="188"/>
    </location>
</feature>
<dbReference type="InterPro" id="IPR000209">
    <property type="entry name" value="Peptidase_S8/S53_dom"/>
</dbReference>
<accession>A0ABY6U540</accession>
<proteinExistence type="inferred from homology"/>
<dbReference type="InterPro" id="IPR023827">
    <property type="entry name" value="Peptidase_S8_Asp-AS"/>
</dbReference>
<keyword evidence="2 5" id="KW-0645">Protease</keyword>
<dbReference type="PROSITE" id="PS51892">
    <property type="entry name" value="SUBTILASE"/>
    <property type="match status" value="1"/>
</dbReference>
<dbReference type="InterPro" id="IPR050131">
    <property type="entry name" value="Peptidase_S8_subtilisin-like"/>
</dbReference>
<dbReference type="Proteomes" id="UP000766486">
    <property type="component" value="Unassembled WGS sequence"/>
</dbReference>
<sequence length="337" mass="37224">MSNKYASPSLQMAGADNPSEDIIASENWFTELDRLNSVLRAKRVEKDESYKPVKVAILDTGVRPDSEDLVEDYKDFVSGNDVDCTDGEGHGTYAVQLIRKTNNAAKIYVGRVFRRRTADDNTLSLMTQAVRHATHQWGVDVIVMPSGFQSESDDMIEAIEEARSARILVFAAAANYGNLSHISFPGRLYIDKKLFCMFSTDGRSRALPSFNPSVSKAAGYGFAILGDGIRLHEGGEHLGGTSFAAMLGAGLASRILDFSRQSIDGKKVEKAERLQTVEGMTKVFDIMVGSGIDNRYHCITPWKILRANSAGDQVLNRLAERSHICERISQKMVDLYI</sequence>